<gene>
    <name evidence="2" type="ORF">KP509_23G023400</name>
</gene>
<dbReference type="Pfam" id="PF06677">
    <property type="entry name" value="Auto_anti-p27"/>
    <property type="match status" value="1"/>
</dbReference>
<comment type="caution">
    <text evidence="2">The sequence shown here is derived from an EMBL/GenBank/DDBJ whole genome shotgun (WGS) entry which is preliminary data.</text>
</comment>
<name>A0A8T2S178_CERRI</name>
<dbReference type="EMBL" id="CM035428">
    <property type="protein sequence ID" value="KAH7301393.1"/>
    <property type="molecule type" value="Genomic_DNA"/>
</dbReference>
<evidence type="ECO:0000256" key="1">
    <source>
        <dbReference type="SAM" id="MobiDB-lite"/>
    </source>
</evidence>
<dbReference type="InterPro" id="IPR009563">
    <property type="entry name" value="SSSCA1"/>
</dbReference>
<dbReference type="PANTHER" id="PTHR16537:SF1">
    <property type="entry name" value="PROTEIN ZNRD2"/>
    <property type="match status" value="1"/>
</dbReference>
<proteinExistence type="predicted"/>
<keyword evidence="3" id="KW-1185">Reference proteome</keyword>
<dbReference type="PANTHER" id="PTHR16537">
    <property type="entry name" value="SJOEGREN SYNDROME/SCLERODERMA AUTOANTIGEN 1"/>
    <property type="match status" value="1"/>
</dbReference>
<protein>
    <submittedName>
        <fullName evidence="2">Uncharacterized protein</fullName>
    </submittedName>
</protein>
<evidence type="ECO:0000313" key="3">
    <source>
        <dbReference type="Proteomes" id="UP000825935"/>
    </source>
</evidence>
<dbReference type="AlphaFoldDB" id="A0A8T2S178"/>
<dbReference type="InterPro" id="IPR051888">
    <property type="entry name" value="UPF0148_domain"/>
</dbReference>
<feature type="region of interest" description="Disordered" evidence="1">
    <location>
        <begin position="80"/>
        <end position="125"/>
    </location>
</feature>
<dbReference type="OMA" id="RMLEDCC"/>
<dbReference type="OrthoDB" id="28939at2759"/>
<reference evidence="2 3" key="1">
    <citation type="submission" date="2021-08" db="EMBL/GenBank/DDBJ databases">
        <title>WGS assembly of Ceratopteris richardii.</title>
        <authorList>
            <person name="Marchant D.B."/>
            <person name="Chen G."/>
            <person name="Jenkins J."/>
            <person name="Shu S."/>
            <person name="Leebens-Mack J."/>
            <person name="Grimwood J."/>
            <person name="Schmutz J."/>
            <person name="Soltis P."/>
            <person name="Soltis D."/>
            <person name="Chen Z.-H."/>
        </authorList>
    </citation>
    <scope>NUCLEOTIDE SEQUENCE [LARGE SCALE GENOMIC DNA]</scope>
    <source>
        <strain evidence="2">Whitten #5841</strain>
        <tissue evidence="2">Leaf</tissue>
    </source>
</reference>
<evidence type="ECO:0000313" key="2">
    <source>
        <dbReference type="EMBL" id="KAH7301393.1"/>
    </source>
</evidence>
<dbReference type="Proteomes" id="UP000825935">
    <property type="component" value="Chromosome 23"/>
</dbReference>
<accession>A0A8T2S178</accession>
<sequence length="223" mass="24787">MEEQTANQSNTSRTSSDHSAALAEKLLQGWALLQEHCPQCLTPLVRNRQRRMYCVACDQWVVSQSEAAEQLARERVEKGAIGSTREIVPHPLPSPEPRPGNISSIHSREPEAGPTPLSRNGVDASNHEVGQNARRGQVIGTIEQDSLQSQQRHNNTAFAIPKLDYSGRTLEQVIPQVSLILTHKLEEIGKALLETQDVHNIRLLLHAIQDCAQTMETLRGIFD</sequence>
<organism evidence="2 3">
    <name type="scientific">Ceratopteris richardii</name>
    <name type="common">Triangle waterfern</name>
    <dbReference type="NCBI Taxonomy" id="49495"/>
    <lineage>
        <taxon>Eukaryota</taxon>
        <taxon>Viridiplantae</taxon>
        <taxon>Streptophyta</taxon>
        <taxon>Embryophyta</taxon>
        <taxon>Tracheophyta</taxon>
        <taxon>Polypodiopsida</taxon>
        <taxon>Polypodiidae</taxon>
        <taxon>Polypodiales</taxon>
        <taxon>Pteridineae</taxon>
        <taxon>Pteridaceae</taxon>
        <taxon>Parkerioideae</taxon>
        <taxon>Ceratopteris</taxon>
    </lineage>
</organism>